<dbReference type="InterPro" id="IPR027124">
    <property type="entry name" value="Swc5/CFDP1/2"/>
</dbReference>
<dbReference type="AlphaFoldDB" id="A0ABD6EV39"/>
<accession>A0ABD6EV39</accession>
<dbReference type="PANTHER" id="PTHR23227">
    <property type="entry name" value="BUCENTAUR RELATED"/>
    <property type="match status" value="1"/>
</dbReference>
<dbReference type="SUPFAM" id="SSF56219">
    <property type="entry name" value="DNase I-like"/>
    <property type="match status" value="1"/>
</dbReference>
<name>A0ABD6EV39_9BILA</name>
<feature type="non-terminal residue" evidence="2">
    <location>
        <position position="313"/>
    </location>
</feature>
<organism evidence="2 3">
    <name type="scientific">Gnathostoma spinigerum</name>
    <dbReference type="NCBI Taxonomy" id="75299"/>
    <lineage>
        <taxon>Eukaryota</taxon>
        <taxon>Metazoa</taxon>
        <taxon>Ecdysozoa</taxon>
        <taxon>Nematoda</taxon>
        <taxon>Chromadorea</taxon>
        <taxon>Rhabditida</taxon>
        <taxon>Spirurina</taxon>
        <taxon>Gnathostomatomorpha</taxon>
        <taxon>Gnathostomatoidea</taxon>
        <taxon>Gnathostomatidae</taxon>
        <taxon>Gnathostoma</taxon>
    </lineage>
</organism>
<gene>
    <name evidence="2" type="ORF">AB6A40_007261</name>
</gene>
<dbReference type="Gene3D" id="3.60.10.10">
    <property type="entry name" value="Endonuclease/exonuclease/phosphatase"/>
    <property type="match status" value="1"/>
</dbReference>
<evidence type="ECO:0000259" key="1">
    <source>
        <dbReference type="Pfam" id="PF03372"/>
    </source>
</evidence>
<sequence>MNVCTINARSLLSDAQLIELEEEARQIKFDVIGLAEVRRKGNGAVSRPNGNYFYFSGSNTHPQGGVGFYVTSKWLKRVVSFKCVSPRIAQLKLKISARTNLRIIQVHAPHSGYDDAAYTDFLDKLTDVLNGDKSTFTVVMGDFNAVVGKRKPGEYSVGNFGYGARNNRGQAVVDFCENNSLKIISTFFKKRKGKKWTWRSPNGATRNEIDLVLGSKQTITRNIDVLNHFKTGSDHRLVRCKIELRDSRLWARRRTISGRTMINKALYSAAIRSNGLNQAESYESVIKLVKMAMDMSTEFEEPRPVLSSSVTDL</sequence>
<dbReference type="EMBL" id="JBGFUD010005729">
    <property type="protein sequence ID" value="MFH4980552.1"/>
    <property type="molecule type" value="Genomic_DNA"/>
</dbReference>
<comment type="caution">
    <text evidence="2">The sequence shown here is derived from an EMBL/GenBank/DDBJ whole genome shotgun (WGS) entry which is preliminary data.</text>
</comment>
<proteinExistence type="predicted"/>
<reference evidence="2 3" key="1">
    <citation type="submission" date="2024-08" db="EMBL/GenBank/DDBJ databases">
        <title>Gnathostoma spinigerum genome.</title>
        <authorList>
            <person name="Gonzalez-Bertolin B."/>
            <person name="Monzon S."/>
            <person name="Zaballos A."/>
            <person name="Jimenez P."/>
            <person name="Dekumyoy P."/>
            <person name="Varona S."/>
            <person name="Cuesta I."/>
            <person name="Sumanam S."/>
            <person name="Adisakwattana P."/>
            <person name="Gasser R.B."/>
            <person name="Hernandez-Gonzalez A."/>
            <person name="Young N.D."/>
            <person name="Perteguer M.J."/>
        </authorList>
    </citation>
    <scope>NUCLEOTIDE SEQUENCE [LARGE SCALE GENOMIC DNA]</scope>
    <source>
        <strain evidence="2">AL3</strain>
        <tissue evidence="2">Liver</tissue>
    </source>
</reference>
<evidence type="ECO:0000313" key="3">
    <source>
        <dbReference type="Proteomes" id="UP001608902"/>
    </source>
</evidence>
<protein>
    <recommendedName>
        <fullName evidence="1">Endonuclease/exonuclease/phosphatase domain-containing protein</fullName>
    </recommendedName>
</protein>
<dbReference type="InterPro" id="IPR036691">
    <property type="entry name" value="Endo/exonu/phosph_ase_sf"/>
</dbReference>
<feature type="domain" description="Endonuclease/exonuclease/phosphatase" evidence="1">
    <location>
        <begin position="4"/>
        <end position="235"/>
    </location>
</feature>
<dbReference type="CDD" id="cd09076">
    <property type="entry name" value="L1-EN"/>
    <property type="match status" value="1"/>
</dbReference>
<keyword evidence="3" id="KW-1185">Reference proteome</keyword>
<dbReference type="Pfam" id="PF03372">
    <property type="entry name" value="Exo_endo_phos"/>
    <property type="match status" value="1"/>
</dbReference>
<evidence type="ECO:0000313" key="2">
    <source>
        <dbReference type="EMBL" id="MFH4980552.1"/>
    </source>
</evidence>
<dbReference type="InterPro" id="IPR005135">
    <property type="entry name" value="Endo/exonuclease/phosphatase"/>
</dbReference>
<dbReference type="Proteomes" id="UP001608902">
    <property type="component" value="Unassembled WGS sequence"/>
</dbReference>
<dbReference type="PANTHER" id="PTHR23227:SF67">
    <property type="entry name" value="CRANIOFACIAL DEVELOPMENT PROTEIN 2-LIKE"/>
    <property type="match status" value="1"/>
</dbReference>